<feature type="domain" description="Beta-ketoacyl synthase-like N-terminal" evidence="6">
    <location>
        <begin position="146"/>
        <end position="167"/>
    </location>
</feature>
<reference evidence="8" key="2">
    <citation type="submission" date="2021-02" db="EMBL/GenBank/DDBJ databases">
        <authorList>
            <person name="Kimball J.A."/>
            <person name="Haas M.W."/>
            <person name="Macchietto M."/>
            <person name="Kono T."/>
            <person name="Duquette J."/>
            <person name="Shao M."/>
        </authorList>
    </citation>
    <scope>NUCLEOTIDE SEQUENCE</scope>
    <source>
        <tissue evidence="8">Fresh leaf tissue</tissue>
    </source>
</reference>
<evidence type="ECO:0000256" key="3">
    <source>
        <dbReference type="ARBA" id="ARBA00022679"/>
    </source>
</evidence>
<name>A0A8J5RRW3_ZIZPA</name>
<dbReference type="EMBL" id="JAAALK010000288">
    <property type="protein sequence ID" value="KAG8054897.1"/>
    <property type="molecule type" value="Genomic_DNA"/>
</dbReference>
<evidence type="ECO:0000259" key="6">
    <source>
        <dbReference type="Pfam" id="PF00109"/>
    </source>
</evidence>
<keyword evidence="9" id="KW-1185">Reference proteome</keyword>
<protein>
    <recommendedName>
        <fullName evidence="2">beta-ketoacyl-[acyl-carrier-protein] synthase I</fullName>
        <ecNumber evidence="2">2.3.1.41</ecNumber>
    </recommendedName>
</protein>
<feature type="domain" description="Beta-ketoacyl synthase C-terminal" evidence="7">
    <location>
        <begin position="168"/>
        <end position="214"/>
    </location>
</feature>
<proteinExistence type="inferred from homology"/>
<dbReference type="GO" id="GO:0005739">
    <property type="term" value="C:mitochondrion"/>
    <property type="evidence" value="ECO:0007669"/>
    <property type="project" value="TreeGrafter"/>
</dbReference>
<reference evidence="8" key="1">
    <citation type="journal article" date="2021" name="bioRxiv">
        <title>Whole Genome Assembly and Annotation of Northern Wild Rice, Zizania palustris L., Supports a Whole Genome Duplication in the Zizania Genus.</title>
        <authorList>
            <person name="Haas M."/>
            <person name="Kono T."/>
            <person name="Macchietto M."/>
            <person name="Millas R."/>
            <person name="McGilp L."/>
            <person name="Shao M."/>
            <person name="Duquette J."/>
            <person name="Hirsch C.N."/>
            <person name="Kimball J."/>
        </authorList>
    </citation>
    <scope>NUCLEOTIDE SEQUENCE</scope>
    <source>
        <tissue evidence="8">Fresh leaf tissue</tissue>
    </source>
</reference>
<dbReference type="PANTHER" id="PTHR11712:SF332">
    <property type="entry name" value="3-OXOACYL-[ACYL-CARRIER-PROTEIN] SYNTHASE II, CHLOROPLASTIC"/>
    <property type="match status" value="1"/>
</dbReference>
<feature type="compositionally biased region" description="Pro residues" evidence="5">
    <location>
        <begin position="90"/>
        <end position="116"/>
    </location>
</feature>
<evidence type="ECO:0000313" key="9">
    <source>
        <dbReference type="Proteomes" id="UP000729402"/>
    </source>
</evidence>
<dbReference type="Proteomes" id="UP000729402">
    <property type="component" value="Unassembled WGS sequence"/>
</dbReference>
<evidence type="ECO:0000259" key="7">
    <source>
        <dbReference type="Pfam" id="PF02801"/>
    </source>
</evidence>
<dbReference type="PANTHER" id="PTHR11712">
    <property type="entry name" value="POLYKETIDE SYNTHASE-RELATED"/>
    <property type="match status" value="1"/>
</dbReference>
<feature type="region of interest" description="Disordered" evidence="5">
    <location>
        <begin position="33"/>
        <end position="119"/>
    </location>
</feature>
<keyword evidence="3 4" id="KW-0808">Transferase</keyword>
<evidence type="ECO:0000256" key="2">
    <source>
        <dbReference type="ARBA" id="ARBA00013191"/>
    </source>
</evidence>
<feature type="compositionally biased region" description="Low complexity" evidence="5">
    <location>
        <begin position="50"/>
        <end position="65"/>
    </location>
</feature>
<evidence type="ECO:0000256" key="4">
    <source>
        <dbReference type="RuleBase" id="RU003694"/>
    </source>
</evidence>
<dbReference type="Pfam" id="PF02801">
    <property type="entry name" value="Ketoacyl-synt_C"/>
    <property type="match status" value="1"/>
</dbReference>
<dbReference type="InterPro" id="IPR014030">
    <property type="entry name" value="Ketoacyl_synth_N"/>
</dbReference>
<evidence type="ECO:0000256" key="5">
    <source>
        <dbReference type="SAM" id="MobiDB-lite"/>
    </source>
</evidence>
<evidence type="ECO:0000256" key="1">
    <source>
        <dbReference type="ARBA" id="ARBA00008467"/>
    </source>
</evidence>
<accession>A0A8J5RRW3</accession>
<dbReference type="GO" id="GO:0004315">
    <property type="term" value="F:3-oxoacyl-[acyl-carrier-protein] synthase activity"/>
    <property type="evidence" value="ECO:0007669"/>
    <property type="project" value="UniProtKB-EC"/>
</dbReference>
<dbReference type="InterPro" id="IPR014031">
    <property type="entry name" value="Ketoacyl_synth_C"/>
</dbReference>
<comment type="caution">
    <text evidence="8">The sequence shown here is derived from an EMBL/GenBank/DDBJ whole genome shotgun (WGS) entry which is preliminary data.</text>
</comment>
<dbReference type="Pfam" id="PF00109">
    <property type="entry name" value="ketoacyl-synt"/>
    <property type="match status" value="1"/>
</dbReference>
<dbReference type="AlphaFoldDB" id="A0A8J5RRW3"/>
<comment type="similarity">
    <text evidence="1 4">Belongs to the thiolase-like superfamily. Beta-ketoacyl-ACP synthases family.</text>
</comment>
<dbReference type="OrthoDB" id="5334845at2759"/>
<evidence type="ECO:0000313" key="8">
    <source>
        <dbReference type="EMBL" id="KAG8054897.1"/>
    </source>
</evidence>
<sequence>MLFYTMSVFPASLTLPFARLSPPRRRLQPTSMALLSAGHPPPGLARRLRASPASRPSPPRLLASLRPPPPHLHASPPRRPAATCLRTSPASPPPPPARIHASPPQPSAGHPPPHLSPPLATRLHALPVASIPRRRLPTSPSAGPVDRDGFVMGEGAGVLLLEELEHAKMGDLKEFEALSRCFGQNPQLRVNSTKSMTGHLLGAAGGIEAVAAIQIDICASVFVG</sequence>
<dbReference type="GO" id="GO:0006633">
    <property type="term" value="P:fatty acid biosynthetic process"/>
    <property type="evidence" value="ECO:0007669"/>
    <property type="project" value="TreeGrafter"/>
</dbReference>
<dbReference type="InterPro" id="IPR000794">
    <property type="entry name" value="Beta-ketoacyl_synthase"/>
</dbReference>
<gene>
    <name evidence="8" type="ORF">GUJ93_ZPchr0001g32095</name>
</gene>
<organism evidence="8 9">
    <name type="scientific">Zizania palustris</name>
    <name type="common">Northern wild rice</name>
    <dbReference type="NCBI Taxonomy" id="103762"/>
    <lineage>
        <taxon>Eukaryota</taxon>
        <taxon>Viridiplantae</taxon>
        <taxon>Streptophyta</taxon>
        <taxon>Embryophyta</taxon>
        <taxon>Tracheophyta</taxon>
        <taxon>Spermatophyta</taxon>
        <taxon>Magnoliopsida</taxon>
        <taxon>Liliopsida</taxon>
        <taxon>Poales</taxon>
        <taxon>Poaceae</taxon>
        <taxon>BOP clade</taxon>
        <taxon>Oryzoideae</taxon>
        <taxon>Oryzeae</taxon>
        <taxon>Zizaniinae</taxon>
        <taxon>Zizania</taxon>
    </lineage>
</organism>
<dbReference type="EC" id="2.3.1.41" evidence="2"/>